<feature type="transmembrane region" description="Helical" evidence="2">
    <location>
        <begin position="203"/>
        <end position="223"/>
    </location>
</feature>
<feature type="transmembrane region" description="Helical" evidence="2">
    <location>
        <begin position="277"/>
        <end position="296"/>
    </location>
</feature>
<feature type="transmembrane region" description="Helical" evidence="2">
    <location>
        <begin position="380"/>
        <end position="400"/>
    </location>
</feature>
<dbReference type="RefSeq" id="WP_322409725.1">
    <property type="nucleotide sequence ID" value="NZ_CP139779.1"/>
</dbReference>
<reference evidence="3 4" key="1">
    <citation type="submission" date="2023-06" db="EMBL/GenBank/DDBJ databases">
        <title>Rock-solubilizing bacteria, Microbacterium invictum, promotes re-establishment of vegetation in rocky wasteland by accelerating rock bio-weathering and reshaping soil bacterial community.</title>
        <authorList>
            <person name="Liu C."/>
        </authorList>
    </citation>
    <scope>NUCLEOTIDE SEQUENCE [LARGE SCALE GENOMIC DNA]</scope>
    <source>
        <strain evidence="3 4">X-18</strain>
    </source>
</reference>
<keyword evidence="2" id="KW-0472">Membrane</keyword>
<feature type="compositionally biased region" description="Basic and acidic residues" evidence="1">
    <location>
        <begin position="430"/>
        <end position="442"/>
    </location>
</feature>
<feature type="transmembrane region" description="Helical" evidence="2">
    <location>
        <begin position="243"/>
        <end position="265"/>
    </location>
</feature>
<feature type="transmembrane region" description="Helical" evidence="2">
    <location>
        <begin position="343"/>
        <end position="368"/>
    </location>
</feature>
<gene>
    <name evidence="3" type="ORF">T9R20_12980</name>
</gene>
<accession>A0ABZ0V9Q2</accession>
<organism evidence="3 4">
    <name type="scientific">Microbacterium invictum</name>
    <dbReference type="NCBI Taxonomy" id="515415"/>
    <lineage>
        <taxon>Bacteria</taxon>
        <taxon>Bacillati</taxon>
        <taxon>Actinomycetota</taxon>
        <taxon>Actinomycetes</taxon>
        <taxon>Micrococcales</taxon>
        <taxon>Microbacteriaceae</taxon>
        <taxon>Microbacterium</taxon>
    </lineage>
</organism>
<proteinExistence type="predicted"/>
<keyword evidence="4" id="KW-1185">Reference proteome</keyword>
<dbReference type="Pfam" id="PF19877">
    <property type="entry name" value="DUF6350"/>
    <property type="match status" value="1"/>
</dbReference>
<dbReference type="EMBL" id="CP139779">
    <property type="protein sequence ID" value="WQB69603.1"/>
    <property type="molecule type" value="Genomic_DNA"/>
</dbReference>
<evidence type="ECO:0000313" key="4">
    <source>
        <dbReference type="Proteomes" id="UP001324533"/>
    </source>
</evidence>
<evidence type="ECO:0000256" key="1">
    <source>
        <dbReference type="SAM" id="MobiDB-lite"/>
    </source>
</evidence>
<protein>
    <submittedName>
        <fullName evidence="3">DUF6350 family protein</fullName>
    </submittedName>
</protein>
<name>A0ABZ0V9Q2_9MICO</name>
<feature type="transmembrane region" description="Helical" evidence="2">
    <location>
        <begin position="117"/>
        <end position="140"/>
    </location>
</feature>
<sequence length="505" mass="49701">MQRFVVALLAAVDAAIAAAVGLALILAPATLLWVFGFGAAADWSALWPATASVWQLGHLVPLEVTLPPIYLTAAGIDEAAASFSLSLAPLALAALTAGLAARTGVRASRSEAWESGLIGGIVVFTALAAGVALTGANALAEAPLGLAIALPALVFAVPAALAAVVTEWREADVGLIARARDALERRVGESGPAAVTETARGTAIVVTGFVGAGAALLTVALVARGPQVVALSQASNADLLGASIIALGELAYLPTLIVWAASFLAGPGFAVGSATTVAPAGTQVGVLPPVPVLGVIPESTTSWLLLLALVPVALGALAGWMVRTHLVADHPRVISDGWGLRAVIAGAVAVVSGGAAALLALLASGTIGPGALAEVGPAPAAVGLAVGAEVLVGAAILLALPSARASSSEGGRGRAGEPSTHAVPGTPDAAADRSPDDHRPGREPSATLDDTGARGDAAARDDTRARHDTGAGTGAGDIAEAPDPDQTDTQPLFPHPRRGGGSPLD</sequence>
<feature type="transmembrane region" description="Helical" evidence="2">
    <location>
        <begin position="302"/>
        <end position="322"/>
    </location>
</feature>
<dbReference type="Proteomes" id="UP001324533">
    <property type="component" value="Chromosome"/>
</dbReference>
<keyword evidence="2" id="KW-1133">Transmembrane helix</keyword>
<feature type="transmembrane region" description="Helical" evidence="2">
    <location>
        <begin position="146"/>
        <end position="165"/>
    </location>
</feature>
<dbReference type="InterPro" id="IPR045931">
    <property type="entry name" value="DUF6350"/>
</dbReference>
<feature type="compositionally biased region" description="Basic and acidic residues" evidence="1">
    <location>
        <begin position="451"/>
        <end position="469"/>
    </location>
</feature>
<feature type="region of interest" description="Disordered" evidence="1">
    <location>
        <begin position="405"/>
        <end position="505"/>
    </location>
</feature>
<keyword evidence="2" id="KW-0812">Transmembrane</keyword>
<evidence type="ECO:0000256" key="2">
    <source>
        <dbReference type="SAM" id="Phobius"/>
    </source>
</evidence>
<feature type="transmembrane region" description="Helical" evidence="2">
    <location>
        <begin position="82"/>
        <end position="105"/>
    </location>
</feature>
<evidence type="ECO:0000313" key="3">
    <source>
        <dbReference type="EMBL" id="WQB69603.1"/>
    </source>
</evidence>